<gene>
    <name evidence="2" type="ORF">BD01_1154</name>
</gene>
<dbReference type="PANTHER" id="PTHR43861:SF1">
    <property type="entry name" value="TRANS-ACONITATE 2-METHYLTRANSFERASE"/>
    <property type="match status" value="1"/>
</dbReference>
<dbReference type="PANTHER" id="PTHR43861">
    <property type="entry name" value="TRANS-ACONITATE 2-METHYLTRANSFERASE-RELATED"/>
    <property type="match status" value="1"/>
</dbReference>
<dbReference type="GO" id="GO:0008168">
    <property type="term" value="F:methyltransferase activity"/>
    <property type="evidence" value="ECO:0007669"/>
    <property type="project" value="UniProtKB-KW"/>
</dbReference>
<dbReference type="OrthoDB" id="182741at2157"/>
<dbReference type="STRING" id="195522.BD01_1154"/>
<keyword evidence="2" id="KW-0808">Transferase</keyword>
<dbReference type="InterPro" id="IPR029063">
    <property type="entry name" value="SAM-dependent_MTases_sf"/>
</dbReference>
<dbReference type="Pfam" id="PF13847">
    <property type="entry name" value="Methyltransf_31"/>
    <property type="match status" value="1"/>
</dbReference>
<dbReference type="Proteomes" id="UP000019434">
    <property type="component" value="Chromosome"/>
</dbReference>
<dbReference type="GeneID" id="82171166"/>
<dbReference type="HOGENOM" id="CLU_052780_0_0_2"/>
<dbReference type="Gene3D" id="3.40.50.150">
    <property type="entry name" value="Vaccinia Virus protein VP39"/>
    <property type="match status" value="1"/>
</dbReference>
<reference evidence="2 3" key="1">
    <citation type="submission" date="2014-02" db="EMBL/GenBank/DDBJ databases">
        <title>Genome Sequence of an Hyperthermophilic Archaeon, Thermococcus nautili 30-1, producing viral vesicles.</title>
        <authorList>
            <person name="Oberto J."/>
            <person name="Gaudin M."/>
            <person name="Cossu M."/>
            <person name="Gorlas A."/>
            <person name="Slesarev A."/>
            <person name="Marguet E."/>
            <person name="Forterre P."/>
        </authorList>
    </citation>
    <scope>NUCLEOTIDE SEQUENCE [LARGE SCALE GENOMIC DNA]</scope>
    <source>
        <strain evidence="2 3">30-1</strain>
    </source>
</reference>
<accession>W8P1Z8</accession>
<protein>
    <submittedName>
        <fullName evidence="2">SAM-dependent methyltransferase</fullName>
    </submittedName>
</protein>
<dbReference type="GO" id="GO:0032259">
    <property type="term" value="P:methylation"/>
    <property type="evidence" value="ECO:0007669"/>
    <property type="project" value="UniProtKB-KW"/>
</dbReference>
<feature type="domain" description="Methyltransferase" evidence="1">
    <location>
        <begin position="157"/>
        <end position="262"/>
    </location>
</feature>
<evidence type="ECO:0000259" key="1">
    <source>
        <dbReference type="Pfam" id="PF13847"/>
    </source>
</evidence>
<dbReference type="eggNOG" id="arCOG05058">
    <property type="taxonomic scope" value="Archaea"/>
</dbReference>
<dbReference type="InterPro" id="IPR025714">
    <property type="entry name" value="Methyltranfer_dom"/>
</dbReference>
<evidence type="ECO:0000313" key="3">
    <source>
        <dbReference type="Proteomes" id="UP000019434"/>
    </source>
</evidence>
<organism evidence="2 3">
    <name type="scientific">Thermococcus nautili</name>
    <dbReference type="NCBI Taxonomy" id="195522"/>
    <lineage>
        <taxon>Archaea</taxon>
        <taxon>Methanobacteriati</taxon>
        <taxon>Methanobacteriota</taxon>
        <taxon>Thermococci</taxon>
        <taxon>Thermococcales</taxon>
        <taxon>Thermococcaceae</taxon>
        <taxon>Thermococcus</taxon>
    </lineage>
</organism>
<dbReference type="CDD" id="cd02440">
    <property type="entry name" value="AdoMet_MTases"/>
    <property type="match status" value="1"/>
</dbReference>
<name>W8P1Z8_9EURY</name>
<evidence type="ECO:0000313" key="2">
    <source>
        <dbReference type="EMBL" id="AHL22771.1"/>
    </source>
</evidence>
<sequence length="317" mass="35876">MSSPRVVDTNIDHMVRIAILQIVSLGTKHGIFSLLAKEPTLQELLDRVGLPNRALLVKFVSTLQDLRIVEVRAGRLHLNGFSYTLEIPPDKYDLLLPDWVSIHEEIYRMVDYAFITPTHPHILMDFDKDADFWDMRMSTSFARAYREVMADVADLGPGSAVLDIGCGSVSPEFFGRIVGYDGLYLGLDYSPALLEIARSRAEEKNLPVSLKELDARLIRPVNEYDAVLMSFVLEYIPDRAKVLKNAFETLKSGGKLVIVEPFRDAFENVSALEFFEALNRDFTGFPTVREVTRALEKMGFDFKTERPGRSILVVEKV</sequence>
<proteinExistence type="predicted"/>
<dbReference type="RefSeq" id="WP_042690867.1">
    <property type="nucleotide sequence ID" value="NZ_CP007264.1"/>
</dbReference>
<dbReference type="KEGG" id="tnu:BD01_1154"/>
<dbReference type="EMBL" id="CP007264">
    <property type="protein sequence ID" value="AHL22771.1"/>
    <property type="molecule type" value="Genomic_DNA"/>
</dbReference>
<dbReference type="AlphaFoldDB" id="W8P1Z8"/>
<keyword evidence="2" id="KW-0489">Methyltransferase</keyword>
<dbReference type="SUPFAM" id="SSF53335">
    <property type="entry name" value="S-adenosyl-L-methionine-dependent methyltransferases"/>
    <property type="match status" value="1"/>
</dbReference>
<keyword evidence="3" id="KW-1185">Reference proteome</keyword>